<name>A0A6G8RSQ8_9GAMM</name>
<dbReference type="CDD" id="cd04678">
    <property type="entry name" value="NUDIX_MTH2_Nudt15"/>
    <property type="match status" value="1"/>
</dbReference>
<dbReference type="RefSeq" id="WP_166008550.1">
    <property type="nucleotide sequence ID" value="NZ_CP049801.1"/>
</dbReference>
<sequence>MSINQFQNIIGVGIMLIDQNQKVLLGYRNKKDEPATWCFPGGKMDPHESIEYAAMRELLEETALDLSQDVASIKPLNTMIDKSSGAVKVTFGTIYQLSDERLKTQIYVTEPEIFERWEWFSINELPQILFPETEVMIKHYLNQPQDKNWKIYPIQSQ</sequence>
<keyword evidence="5" id="KW-1185">Reference proteome</keyword>
<dbReference type="EMBL" id="CP049801">
    <property type="protein sequence ID" value="QIO04925.1"/>
    <property type="molecule type" value="Genomic_DNA"/>
</dbReference>
<protein>
    <submittedName>
        <fullName evidence="4">NUDIX hydrolase</fullName>
    </submittedName>
</protein>
<organism evidence="4 5">
    <name type="scientific">Acinetobacter shaoyimingii</name>
    <dbReference type="NCBI Taxonomy" id="2715164"/>
    <lineage>
        <taxon>Bacteria</taxon>
        <taxon>Pseudomonadati</taxon>
        <taxon>Pseudomonadota</taxon>
        <taxon>Gammaproteobacteria</taxon>
        <taxon>Moraxellales</taxon>
        <taxon>Moraxellaceae</taxon>
        <taxon>Acinetobacter</taxon>
    </lineage>
</organism>
<dbReference type="PROSITE" id="PS51462">
    <property type="entry name" value="NUDIX"/>
    <property type="match status" value="1"/>
</dbReference>
<dbReference type="InterPro" id="IPR020476">
    <property type="entry name" value="Nudix_hydrolase"/>
</dbReference>
<evidence type="ECO:0000313" key="5">
    <source>
        <dbReference type="Proteomes" id="UP000502297"/>
    </source>
</evidence>
<reference evidence="4 5" key="1">
    <citation type="submission" date="2020-03" db="EMBL/GenBank/DDBJ databases">
        <authorList>
            <person name="Zhu W."/>
        </authorList>
    </citation>
    <scope>NUCLEOTIDE SEQUENCE [LARGE SCALE GENOMIC DNA]</scope>
    <source>
        <strain evidence="4 5">323-1</strain>
    </source>
</reference>
<keyword evidence="2 4" id="KW-0378">Hydrolase</keyword>
<feature type="domain" description="Nudix hydrolase" evidence="3">
    <location>
        <begin position="7"/>
        <end position="143"/>
    </location>
</feature>
<evidence type="ECO:0000313" key="4">
    <source>
        <dbReference type="EMBL" id="QIO04925.1"/>
    </source>
</evidence>
<comment type="cofactor">
    <cofactor evidence="1">
        <name>Mg(2+)</name>
        <dbReference type="ChEBI" id="CHEBI:18420"/>
    </cofactor>
</comment>
<dbReference type="Proteomes" id="UP000502297">
    <property type="component" value="Chromosome"/>
</dbReference>
<dbReference type="GO" id="GO:0016787">
    <property type="term" value="F:hydrolase activity"/>
    <property type="evidence" value="ECO:0007669"/>
    <property type="project" value="UniProtKB-KW"/>
</dbReference>
<dbReference type="Pfam" id="PF00293">
    <property type="entry name" value="NUDIX"/>
    <property type="match status" value="1"/>
</dbReference>
<dbReference type="InterPro" id="IPR015797">
    <property type="entry name" value="NUDIX_hydrolase-like_dom_sf"/>
</dbReference>
<dbReference type="PANTHER" id="PTHR43046">
    <property type="entry name" value="GDP-MANNOSE MANNOSYL HYDROLASE"/>
    <property type="match status" value="1"/>
</dbReference>
<evidence type="ECO:0000256" key="1">
    <source>
        <dbReference type="ARBA" id="ARBA00001946"/>
    </source>
</evidence>
<accession>A0A6G8RSQ8</accession>
<dbReference type="PANTHER" id="PTHR43046:SF14">
    <property type="entry name" value="MUTT_NUDIX FAMILY PROTEIN"/>
    <property type="match status" value="1"/>
</dbReference>
<gene>
    <name evidence="4" type="ORF">G8E00_02545</name>
</gene>
<dbReference type="KEGG" id="asha:G8E00_02545"/>
<dbReference type="PRINTS" id="PR00502">
    <property type="entry name" value="NUDIXFAMILY"/>
</dbReference>
<dbReference type="SUPFAM" id="SSF55811">
    <property type="entry name" value="Nudix"/>
    <property type="match status" value="1"/>
</dbReference>
<dbReference type="InterPro" id="IPR000086">
    <property type="entry name" value="NUDIX_hydrolase_dom"/>
</dbReference>
<dbReference type="Gene3D" id="3.90.79.10">
    <property type="entry name" value="Nucleoside Triphosphate Pyrophosphohydrolase"/>
    <property type="match status" value="1"/>
</dbReference>
<proteinExistence type="predicted"/>
<dbReference type="AlphaFoldDB" id="A0A6G8RSQ8"/>
<evidence type="ECO:0000259" key="3">
    <source>
        <dbReference type="PROSITE" id="PS51462"/>
    </source>
</evidence>
<evidence type="ECO:0000256" key="2">
    <source>
        <dbReference type="ARBA" id="ARBA00022801"/>
    </source>
</evidence>